<dbReference type="EMBL" id="JBBWRZ010000005">
    <property type="protein sequence ID" value="KAK8235391.1"/>
    <property type="molecule type" value="Genomic_DNA"/>
</dbReference>
<proteinExistence type="predicted"/>
<comment type="caution">
    <text evidence="2">The sequence shown here is derived from an EMBL/GenBank/DDBJ whole genome shotgun (WGS) entry which is preliminary data.</text>
</comment>
<feature type="compositionally biased region" description="Basic and acidic residues" evidence="1">
    <location>
        <begin position="920"/>
        <end position="930"/>
    </location>
</feature>
<dbReference type="Proteomes" id="UP001492380">
    <property type="component" value="Unassembled WGS sequence"/>
</dbReference>
<feature type="region of interest" description="Disordered" evidence="1">
    <location>
        <begin position="836"/>
        <end position="930"/>
    </location>
</feature>
<sequence length="930" mass="106036">MPPAAVKDVYVTAPRFEEFESCTHQEWLDDSPSSRKDKAWVDFKNSVNDGNRHIPRRLALSHWHTLEDFQWVSQNLPNLRELDISDVQDGVLIDSTKTDPLDFYTWEGLRNGVDGEFWAKIEKLWVRHWGCLALQNSIFRHPSAVNKSADLLSYRSRRDGLVRDSVCDVTTVIAACTNLKVLSVRGPTVGGGLNKAWHPKKSCIAEGGHAHFCTLVERLEELLWLEKPVRIEVLELHLSEIGLLLPMLAKYHKLKVKISFAPFLARYAAGRLEADVSDPEFEEWPKKFGTRRSGNSCAWYVKDYGPLAGLSSEEKEEQLHQWHDFALSHSFKECPWANPGLSDKLHAAMVQLHKTGVEGPDKNQLLRQQYFLMKYHSSGPLTHPLLALIDDLERLTETRHNPRYQLMTADSAEAYNNVPISPFTFIRPWTTMQSVEEVETTAHTFDAEGSIFGAKDMVFNPAEESTSMDGDPFQLWKGLQNLVPGWAPLWDLDSLMSVGFPMNEGINAPDTSVVEAIVRGFQQLKLHDIPIRVMLGQRKAGPGLYWNNDDFPLETPFKGWLLYPVNINYKDLNYGGPMNTKSTVSIAELVDELVIHYPDWTGSDPSPSSNHILTADEQAILNKQFEHEARGWQRWWHYHALKLTALRTLEIRMPQAFDCFHSKRLALVLLGGDGGRDDGTGRGEWFLRHNVMEQGRNTRFVVRRWERHGGDRFMRWDKKKTEQTDEVFEGMVPEDELWARLETTTGLDMEKILEKVEIPKLKSRAEESVESRSTSWQPPAVVQSIEEVPPAESTSISQVPAEAETESIDLEMEDTGHDAEELTITDDAMRHRAISPFDSSLSQASSDFSATPYDEEVHGTASTGKPKPRARSKVRGREKRKADEMSGSRESSRERRSKRQASQEPDAPPPMPTQRRRSKMERELDWSLRK</sequence>
<feature type="region of interest" description="Disordered" evidence="1">
    <location>
        <begin position="786"/>
        <end position="814"/>
    </location>
</feature>
<feature type="compositionally biased region" description="Low complexity" evidence="1">
    <location>
        <begin position="836"/>
        <end position="850"/>
    </location>
</feature>
<feature type="compositionally biased region" description="Basic residues" evidence="1">
    <location>
        <begin position="866"/>
        <end position="879"/>
    </location>
</feature>
<evidence type="ECO:0000313" key="2">
    <source>
        <dbReference type="EMBL" id="KAK8235391.1"/>
    </source>
</evidence>
<feature type="compositionally biased region" description="Acidic residues" evidence="1">
    <location>
        <begin position="803"/>
        <end position="813"/>
    </location>
</feature>
<protein>
    <submittedName>
        <fullName evidence="2">Uncharacterized protein</fullName>
    </submittedName>
</protein>
<evidence type="ECO:0000313" key="3">
    <source>
        <dbReference type="Proteomes" id="UP001492380"/>
    </source>
</evidence>
<keyword evidence="3" id="KW-1185">Reference proteome</keyword>
<reference evidence="2 3" key="1">
    <citation type="submission" date="2024-04" db="EMBL/GenBank/DDBJ databases">
        <title>Phyllosticta paracitricarpa is synonymous to the EU quarantine fungus P. citricarpa based on phylogenomic analyses.</title>
        <authorList>
            <consortium name="Lawrence Berkeley National Laboratory"/>
            <person name="Van Ingen-Buijs V.A."/>
            <person name="Van Westerhoven A.C."/>
            <person name="Haridas S."/>
            <person name="Skiadas P."/>
            <person name="Martin F."/>
            <person name="Groenewald J.Z."/>
            <person name="Crous P.W."/>
            <person name="Seidl M.F."/>
        </authorList>
    </citation>
    <scope>NUCLEOTIDE SEQUENCE [LARGE SCALE GENOMIC DNA]</scope>
    <source>
        <strain evidence="2 3">CBS 123374</strain>
    </source>
</reference>
<organism evidence="2 3">
    <name type="scientific">Phyllosticta capitalensis</name>
    <dbReference type="NCBI Taxonomy" id="121624"/>
    <lineage>
        <taxon>Eukaryota</taxon>
        <taxon>Fungi</taxon>
        <taxon>Dikarya</taxon>
        <taxon>Ascomycota</taxon>
        <taxon>Pezizomycotina</taxon>
        <taxon>Dothideomycetes</taxon>
        <taxon>Dothideomycetes incertae sedis</taxon>
        <taxon>Botryosphaeriales</taxon>
        <taxon>Phyllostictaceae</taxon>
        <taxon>Phyllosticta</taxon>
    </lineage>
</organism>
<accession>A0ABR1YQA9</accession>
<gene>
    <name evidence="2" type="ORF">HDK90DRAFT_533597</name>
</gene>
<feature type="compositionally biased region" description="Basic and acidic residues" evidence="1">
    <location>
        <begin position="880"/>
        <end position="894"/>
    </location>
</feature>
<evidence type="ECO:0000256" key="1">
    <source>
        <dbReference type="SAM" id="MobiDB-lite"/>
    </source>
</evidence>
<name>A0ABR1YQA9_9PEZI</name>